<evidence type="ECO:0000313" key="3">
    <source>
        <dbReference type="EMBL" id="SFP09363.1"/>
    </source>
</evidence>
<dbReference type="Proteomes" id="UP000199306">
    <property type="component" value="Unassembled WGS sequence"/>
</dbReference>
<dbReference type="PROSITE" id="PS50846">
    <property type="entry name" value="HMA_2"/>
    <property type="match status" value="1"/>
</dbReference>
<dbReference type="CDD" id="cd00371">
    <property type="entry name" value="HMA"/>
    <property type="match status" value="1"/>
</dbReference>
<evidence type="ECO:0000313" key="4">
    <source>
        <dbReference type="Proteomes" id="UP000199306"/>
    </source>
</evidence>
<feature type="signal peptide" evidence="1">
    <location>
        <begin position="1"/>
        <end position="19"/>
    </location>
</feature>
<gene>
    <name evidence="3" type="ORF">SAMN04515674_101324</name>
</gene>
<dbReference type="EMBL" id="FOXH01000001">
    <property type="protein sequence ID" value="SFP09363.1"/>
    <property type="molecule type" value="Genomic_DNA"/>
</dbReference>
<dbReference type="GO" id="GO:0046872">
    <property type="term" value="F:metal ion binding"/>
    <property type="evidence" value="ECO:0007669"/>
    <property type="project" value="InterPro"/>
</dbReference>
<dbReference type="Gene3D" id="3.30.70.100">
    <property type="match status" value="1"/>
</dbReference>
<name>A0A1I5MIN7_9BACT</name>
<dbReference type="InterPro" id="IPR036163">
    <property type="entry name" value="HMA_dom_sf"/>
</dbReference>
<accession>A0A1I5MIN7</accession>
<dbReference type="RefSeq" id="WP_092011080.1">
    <property type="nucleotide sequence ID" value="NZ_FOXH01000001.1"/>
</dbReference>
<keyword evidence="4" id="KW-1185">Reference proteome</keyword>
<feature type="chain" id="PRO_5011779607" evidence="1">
    <location>
        <begin position="20"/>
        <end position="114"/>
    </location>
</feature>
<organism evidence="3 4">
    <name type="scientific">Pseudarcicella hirudinis</name>
    <dbReference type="NCBI Taxonomy" id="1079859"/>
    <lineage>
        <taxon>Bacteria</taxon>
        <taxon>Pseudomonadati</taxon>
        <taxon>Bacteroidota</taxon>
        <taxon>Cytophagia</taxon>
        <taxon>Cytophagales</taxon>
        <taxon>Flectobacillaceae</taxon>
        <taxon>Pseudarcicella</taxon>
    </lineage>
</organism>
<keyword evidence="1" id="KW-0732">Signal</keyword>
<dbReference type="InterPro" id="IPR006121">
    <property type="entry name" value="HMA_dom"/>
</dbReference>
<reference evidence="3 4" key="1">
    <citation type="submission" date="2016-10" db="EMBL/GenBank/DDBJ databases">
        <authorList>
            <person name="de Groot N.N."/>
        </authorList>
    </citation>
    <scope>NUCLEOTIDE SEQUENCE [LARGE SCALE GENOMIC DNA]</scope>
    <source>
        <strain evidence="4">E92,LMG 26720,CCM 7988</strain>
    </source>
</reference>
<feature type="domain" description="HMA" evidence="2">
    <location>
        <begin position="24"/>
        <end position="90"/>
    </location>
</feature>
<dbReference type="STRING" id="1079859.SAMN04515674_101324"/>
<protein>
    <submittedName>
        <fullName evidence="3">Copper chaperone CopZ</fullName>
    </submittedName>
</protein>
<sequence>MKKNILTLVFLLASILTYATGPKPQTVKIKTSAICEMCKARIEKNLAFTKGVSDADLNLDDKVITVTFNPKKTSVDKIKQAISEVGYDADELTANEKGYNKLPSCCKKDAEKHQ</sequence>
<dbReference type="Pfam" id="PF00403">
    <property type="entry name" value="HMA"/>
    <property type="match status" value="1"/>
</dbReference>
<evidence type="ECO:0000256" key="1">
    <source>
        <dbReference type="SAM" id="SignalP"/>
    </source>
</evidence>
<dbReference type="AlphaFoldDB" id="A0A1I5MIN7"/>
<dbReference type="OrthoDB" id="5513217at2"/>
<dbReference type="SUPFAM" id="SSF55008">
    <property type="entry name" value="HMA, heavy metal-associated domain"/>
    <property type="match status" value="1"/>
</dbReference>
<proteinExistence type="predicted"/>
<evidence type="ECO:0000259" key="2">
    <source>
        <dbReference type="PROSITE" id="PS50846"/>
    </source>
</evidence>